<accession>A0A2G3E5S1</accession>
<dbReference type="GO" id="GO:0006310">
    <property type="term" value="P:DNA recombination"/>
    <property type="evidence" value="ECO:0007669"/>
    <property type="project" value="UniProtKB-KW"/>
</dbReference>
<dbReference type="PANTHER" id="PTHR30349">
    <property type="entry name" value="PHAGE INTEGRASE-RELATED"/>
    <property type="match status" value="1"/>
</dbReference>
<reference evidence="6 7" key="1">
    <citation type="submission" date="2017-10" db="EMBL/GenBank/DDBJ databases">
        <title>Resolving the taxonomy of Roseburia spp., Eubacterium rectale and Agathobacter spp. through phylogenomic analysis.</title>
        <authorList>
            <person name="Sheridan P.O."/>
            <person name="Walker A.W."/>
            <person name="Duncan S.H."/>
            <person name="Scott K.P."/>
            <person name="Toole P.W.O."/>
            <person name="Luis P."/>
            <person name="Flint H.J."/>
        </authorList>
    </citation>
    <scope>NUCLEOTIDE SEQUENCE [LARGE SCALE GENOMIC DNA]</scope>
    <source>
        <strain evidence="6 7">JK623</strain>
    </source>
</reference>
<dbReference type="Pfam" id="PF02920">
    <property type="entry name" value="Integrase_DNA"/>
    <property type="match status" value="1"/>
</dbReference>
<name>A0A2G3E5S1_9FIRM</name>
<dbReference type="InterPro" id="IPR002104">
    <property type="entry name" value="Integrase_catalytic"/>
</dbReference>
<evidence type="ECO:0000256" key="3">
    <source>
        <dbReference type="ARBA" id="ARBA00023172"/>
    </source>
</evidence>
<dbReference type="SUPFAM" id="SSF56349">
    <property type="entry name" value="DNA breaking-rejoining enzymes"/>
    <property type="match status" value="1"/>
</dbReference>
<dbReference type="InterPro" id="IPR016177">
    <property type="entry name" value="DNA-bd_dom_sf"/>
</dbReference>
<dbReference type="Proteomes" id="UP000224563">
    <property type="component" value="Unassembled WGS sequence"/>
</dbReference>
<dbReference type="Pfam" id="PF00589">
    <property type="entry name" value="Phage_integrase"/>
    <property type="match status" value="1"/>
</dbReference>
<dbReference type="CDD" id="cd01189">
    <property type="entry name" value="INT_ICEBs1_C_like"/>
    <property type="match status" value="1"/>
</dbReference>
<dbReference type="InterPro" id="IPR050090">
    <property type="entry name" value="Tyrosine_recombinase_XerCD"/>
</dbReference>
<comment type="similarity">
    <text evidence="1">Belongs to the 'phage' integrase family.</text>
</comment>
<keyword evidence="7" id="KW-1185">Reference proteome</keyword>
<dbReference type="PROSITE" id="PS51898">
    <property type="entry name" value="TYR_RECOMBINASE"/>
    <property type="match status" value="1"/>
</dbReference>
<evidence type="ECO:0000313" key="6">
    <source>
        <dbReference type="EMBL" id="PHU38629.1"/>
    </source>
</evidence>
<dbReference type="GO" id="GO:0008907">
    <property type="term" value="F:integrase activity"/>
    <property type="evidence" value="ECO:0007669"/>
    <property type="project" value="InterPro"/>
</dbReference>
<evidence type="ECO:0000259" key="5">
    <source>
        <dbReference type="PROSITE" id="PS51898"/>
    </source>
</evidence>
<dbReference type="SUPFAM" id="SSF54171">
    <property type="entry name" value="DNA-binding domain"/>
    <property type="match status" value="1"/>
</dbReference>
<sequence length="413" mass="48024">MAKAKVKQRKDNKGRVLQKGESQRKLDGMYIYTYVDPYGKRCYVYSKDLFTLREKEEKLVKAQLDGLDYYVGGHATINMAFDRYMSTKYNLRATTRSNYIYMFDRFVRNDFGNKFLADVKYTDVKLFYYHLLNDKGIAINTLDSVHTVLHPLFDMAVRDDVIRKNPTDGVMAEIKRNSGKNKGIRHALTVEQQKAFIDAVKSFPEYYHWYPLFATLLGTGMRIGECTGLTWKDIDFNKRSISVNHSATYYTRNGKASFGISKPKTEAGIRHIPMMDTVYNALKNEYDRQKRDGFCAYELEGYTGFVFSNKLGTLHNPHCVNLAIKRIYEAYNAKEIIDAKRQSREPVIIPHFSCHSLRHTFCSRLCESDMNIKVIQEIMGHKNVETTLDIYTEVNFNKKQESLEELASKMDFF</sequence>
<feature type="domain" description="Tyr recombinase" evidence="5">
    <location>
        <begin position="183"/>
        <end position="404"/>
    </location>
</feature>
<protein>
    <submittedName>
        <fullName evidence="6">Site-specific integrase</fullName>
    </submittedName>
</protein>
<dbReference type="Gene3D" id="3.30.160.60">
    <property type="entry name" value="Classic Zinc Finger"/>
    <property type="match status" value="1"/>
</dbReference>
<evidence type="ECO:0000256" key="4">
    <source>
        <dbReference type="SAM" id="MobiDB-lite"/>
    </source>
</evidence>
<dbReference type="Gene3D" id="1.10.150.130">
    <property type="match status" value="1"/>
</dbReference>
<dbReference type="InterPro" id="IPR013762">
    <property type="entry name" value="Integrase-like_cat_sf"/>
</dbReference>
<gene>
    <name evidence="6" type="ORF">CSX02_01380</name>
</gene>
<evidence type="ECO:0000256" key="2">
    <source>
        <dbReference type="ARBA" id="ARBA00023125"/>
    </source>
</evidence>
<evidence type="ECO:0000313" key="7">
    <source>
        <dbReference type="Proteomes" id="UP000224563"/>
    </source>
</evidence>
<dbReference type="RefSeq" id="WP_099385353.1">
    <property type="nucleotide sequence ID" value="NZ_JANSWH010000068.1"/>
</dbReference>
<dbReference type="InterPro" id="IPR010998">
    <property type="entry name" value="Integrase_recombinase_N"/>
</dbReference>
<comment type="caution">
    <text evidence="6">The sequence shown here is derived from an EMBL/GenBank/DDBJ whole genome shotgun (WGS) entry which is preliminary data.</text>
</comment>
<dbReference type="InterPro" id="IPR004191">
    <property type="entry name" value="Integrase_Tn916-type_DNA-bd_N"/>
</dbReference>
<keyword evidence="3" id="KW-0233">DNA recombination</keyword>
<evidence type="ECO:0000256" key="1">
    <source>
        <dbReference type="ARBA" id="ARBA00008857"/>
    </source>
</evidence>
<reference evidence="6 7" key="2">
    <citation type="submission" date="2017-10" db="EMBL/GenBank/DDBJ databases">
        <authorList>
            <person name="Banno H."/>
            <person name="Chua N.-H."/>
        </authorList>
    </citation>
    <scope>NUCLEOTIDE SEQUENCE [LARGE SCALE GENOMIC DNA]</scope>
    <source>
        <strain evidence="6 7">JK623</strain>
    </source>
</reference>
<dbReference type="InterPro" id="IPR011010">
    <property type="entry name" value="DNA_brk_join_enz"/>
</dbReference>
<keyword evidence="2" id="KW-0238">DNA-binding</keyword>
<organism evidence="6 7">
    <name type="scientific">Agathobacter ruminis</name>
    <dbReference type="NCBI Taxonomy" id="1712665"/>
    <lineage>
        <taxon>Bacteria</taxon>
        <taxon>Bacillati</taxon>
        <taxon>Bacillota</taxon>
        <taxon>Clostridia</taxon>
        <taxon>Lachnospirales</taxon>
        <taxon>Lachnospiraceae</taxon>
        <taxon>Agathobacter</taxon>
    </lineage>
</organism>
<dbReference type="PANTHER" id="PTHR30349:SF41">
    <property type="entry name" value="INTEGRASE_RECOMBINASE PROTEIN MJ0367-RELATED"/>
    <property type="match status" value="1"/>
</dbReference>
<proteinExistence type="inferred from homology"/>
<dbReference type="EMBL" id="PDYG01000004">
    <property type="protein sequence ID" value="PHU38629.1"/>
    <property type="molecule type" value="Genomic_DNA"/>
</dbReference>
<dbReference type="GO" id="GO:0003677">
    <property type="term" value="F:DNA binding"/>
    <property type="evidence" value="ECO:0007669"/>
    <property type="project" value="UniProtKB-KW"/>
</dbReference>
<dbReference type="Gene3D" id="1.10.443.10">
    <property type="entry name" value="Intergrase catalytic core"/>
    <property type="match status" value="1"/>
</dbReference>
<dbReference type="AlphaFoldDB" id="A0A2G3E5S1"/>
<feature type="region of interest" description="Disordered" evidence="4">
    <location>
        <begin position="1"/>
        <end position="20"/>
    </location>
</feature>